<dbReference type="GeneID" id="6756827"/>
<dbReference type="PhylomeDB" id="B3S5L8"/>
<dbReference type="EMBL" id="DS985251">
    <property type="protein sequence ID" value="EDV21979.1"/>
    <property type="molecule type" value="Genomic_DNA"/>
</dbReference>
<dbReference type="HOGENOM" id="CLU_027965_6_2_1"/>
<dbReference type="Gene3D" id="3.90.640.10">
    <property type="entry name" value="Actin, Chain A, domain 4"/>
    <property type="match status" value="1"/>
</dbReference>
<organism evidence="3 4">
    <name type="scientific">Trichoplax adhaerens</name>
    <name type="common">Trichoplax reptans</name>
    <dbReference type="NCBI Taxonomy" id="10228"/>
    <lineage>
        <taxon>Eukaryota</taxon>
        <taxon>Metazoa</taxon>
        <taxon>Placozoa</taxon>
        <taxon>Uniplacotomia</taxon>
        <taxon>Trichoplacea</taxon>
        <taxon>Trichoplacidae</taxon>
        <taxon>Trichoplax</taxon>
    </lineage>
</organism>
<dbReference type="Gene3D" id="2.30.36.70">
    <property type="entry name" value="Actin, Chain A, domain 2"/>
    <property type="match status" value="1"/>
</dbReference>
<dbReference type="GO" id="GO:0016514">
    <property type="term" value="C:SWI/SNF complex"/>
    <property type="evidence" value="ECO:0000318"/>
    <property type="project" value="GO_Central"/>
</dbReference>
<dbReference type="GO" id="GO:0006338">
    <property type="term" value="P:chromatin remodeling"/>
    <property type="evidence" value="ECO:0000318"/>
    <property type="project" value="GO_Central"/>
</dbReference>
<sequence length="432" mass="47417">MSGGVYGGDEVGAIVLDIGNTTVRAGFAGEDTPKADFPSYVGCTTDGNFEDDNAMDTADGPTSVASKRKYYIGYNFLSSPKERMEMISPLKDGMIDDWDLFKELFDHTFANHIRSDPSVHPILMTEPAWNERGKREKLCELMFETYNVPAFYLCKSPVLAGFANGRYTGIILDSGAHHTSAIPIYDGYVLQQGIVKSPLGGDFVTAQCRSYLADKNVEIVPTYLVGSKTPVGKGEPSIYTKRANLPAKITQSYHNYMVKNTLHDFKASVLEVLDSNFHEINAGSIPSMHYEFPDGYNNSYGVDRFKLAEGLFDPSTVKGMDCTNLLGISQLILTSVGICDIDIRPNLYSSVVVTGGNSLLRGFCDRLSRELQNKVPPGLRTKVVSANGSLERRCGAWIGGSILASLGSFQQMWISKQEYDDGGKNCVERKCP</sequence>
<dbReference type="OrthoDB" id="5132116at2759"/>
<name>B3S5L8_TRIAD</name>
<dbReference type="GO" id="GO:0035267">
    <property type="term" value="C:NuA4 histone acetyltransferase complex"/>
    <property type="evidence" value="ECO:0000318"/>
    <property type="project" value="GO_Central"/>
</dbReference>
<dbReference type="FunFam" id="3.30.420.40:FF:000058">
    <property type="entry name" value="Putative actin-related protein 5"/>
    <property type="match status" value="1"/>
</dbReference>
<evidence type="ECO:0000256" key="1">
    <source>
        <dbReference type="ARBA" id="ARBA00006752"/>
    </source>
</evidence>
<dbReference type="InParanoid" id="B3S5L8"/>
<dbReference type="CDD" id="cd13395">
    <property type="entry name" value="ASKHA_NBD_Arp4_ACTL6-like"/>
    <property type="match status" value="1"/>
</dbReference>
<dbReference type="Gene3D" id="3.30.420.40">
    <property type="match status" value="2"/>
</dbReference>
<evidence type="ECO:0000313" key="4">
    <source>
        <dbReference type="Proteomes" id="UP000009022"/>
    </source>
</evidence>
<dbReference type="Proteomes" id="UP000009022">
    <property type="component" value="Unassembled WGS sequence"/>
</dbReference>
<evidence type="ECO:0000313" key="3">
    <source>
        <dbReference type="EMBL" id="EDV21979.1"/>
    </source>
</evidence>
<dbReference type="eggNOG" id="KOG0679">
    <property type="taxonomic scope" value="Eukaryota"/>
</dbReference>
<evidence type="ECO:0008006" key="5">
    <source>
        <dbReference type="Google" id="ProtNLM"/>
    </source>
</evidence>
<dbReference type="PANTHER" id="PTHR11937">
    <property type="entry name" value="ACTIN"/>
    <property type="match status" value="1"/>
</dbReference>
<keyword evidence="4" id="KW-1185">Reference proteome</keyword>
<gene>
    <name evidence="3" type="ORF">TRIADDRAFT_29808</name>
</gene>
<accession>B3S5L8</accession>
<dbReference type="AlphaFoldDB" id="B3S5L8"/>
<dbReference type="PRINTS" id="PR00190">
    <property type="entry name" value="ACTIN"/>
</dbReference>
<dbReference type="GO" id="GO:0003682">
    <property type="term" value="F:chromatin binding"/>
    <property type="evidence" value="ECO:0000318"/>
    <property type="project" value="GO_Central"/>
</dbReference>
<dbReference type="RefSeq" id="XP_002115616.1">
    <property type="nucleotide sequence ID" value="XM_002115580.1"/>
</dbReference>
<dbReference type="OMA" id="MTEAPWN"/>
<dbReference type="CTD" id="6756827"/>
<dbReference type="SMART" id="SM00268">
    <property type="entry name" value="ACTIN"/>
    <property type="match status" value="1"/>
</dbReference>
<comment type="similarity">
    <text evidence="1 2">Belongs to the actin family.</text>
</comment>
<proteinExistence type="inferred from homology"/>
<dbReference type="FunFam" id="3.30.420.40:FF:000050">
    <property type="entry name" value="Actin, alpha skeletal muscle"/>
    <property type="match status" value="1"/>
</dbReference>
<dbReference type="STRING" id="10228.B3S5L8"/>
<dbReference type="GO" id="GO:0007399">
    <property type="term" value="P:nervous system development"/>
    <property type="evidence" value="ECO:0000318"/>
    <property type="project" value="GO_Central"/>
</dbReference>
<dbReference type="SUPFAM" id="SSF53067">
    <property type="entry name" value="Actin-like ATPase domain"/>
    <property type="match status" value="2"/>
</dbReference>
<dbReference type="FunCoup" id="B3S5L8">
    <property type="interactions" value="2750"/>
</dbReference>
<dbReference type="GO" id="GO:0006357">
    <property type="term" value="P:regulation of transcription by RNA polymerase II"/>
    <property type="evidence" value="ECO:0000318"/>
    <property type="project" value="GO_Central"/>
</dbReference>
<dbReference type="KEGG" id="tad:TRIADDRAFT_29808"/>
<dbReference type="Pfam" id="PF00022">
    <property type="entry name" value="Actin"/>
    <property type="match status" value="1"/>
</dbReference>
<dbReference type="FunFam" id="3.90.640.10:FF:000009">
    <property type="entry name" value="Actin-like 6A, isoform CRA_a"/>
    <property type="match status" value="1"/>
</dbReference>
<evidence type="ECO:0000256" key="2">
    <source>
        <dbReference type="RuleBase" id="RU000487"/>
    </source>
</evidence>
<protein>
    <recommendedName>
        <fullName evidence="5">Actin-like protein 6A</fullName>
    </recommendedName>
</protein>
<dbReference type="PROSITE" id="PS00432">
    <property type="entry name" value="ACTINS_2"/>
    <property type="match status" value="1"/>
</dbReference>
<dbReference type="InterPro" id="IPR043129">
    <property type="entry name" value="ATPase_NBD"/>
</dbReference>
<reference evidence="3 4" key="1">
    <citation type="journal article" date="2008" name="Nature">
        <title>The Trichoplax genome and the nature of placozoans.</title>
        <authorList>
            <person name="Srivastava M."/>
            <person name="Begovic E."/>
            <person name="Chapman J."/>
            <person name="Putnam N.H."/>
            <person name="Hellsten U."/>
            <person name="Kawashima T."/>
            <person name="Kuo A."/>
            <person name="Mitros T."/>
            <person name="Salamov A."/>
            <person name="Carpenter M.L."/>
            <person name="Signorovitch A.Y."/>
            <person name="Moreno M.A."/>
            <person name="Kamm K."/>
            <person name="Grimwood J."/>
            <person name="Schmutz J."/>
            <person name="Shapiro H."/>
            <person name="Grigoriev I.V."/>
            <person name="Buss L.W."/>
            <person name="Schierwater B."/>
            <person name="Dellaporta S.L."/>
            <person name="Rokhsar D.S."/>
        </authorList>
    </citation>
    <scope>NUCLEOTIDE SEQUENCE [LARGE SCALE GENOMIC DNA]</scope>
    <source>
        <strain evidence="3 4">Grell-BS-1999</strain>
    </source>
</reference>
<dbReference type="InterPro" id="IPR004000">
    <property type="entry name" value="Actin"/>
</dbReference>
<dbReference type="InterPro" id="IPR004001">
    <property type="entry name" value="Actin_CS"/>
</dbReference>